<protein>
    <recommendedName>
        <fullName evidence="5">Synthetase</fullName>
    </recommendedName>
</protein>
<dbReference type="Gene3D" id="3.40.50.12780">
    <property type="entry name" value="N-terminal domain of ligase-like"/>
    <property type="match status" value="1"/>
</dbReference>
<name>A0ABP4YL24_9MICO</name>
<accession>A0ABP4YL24</accession>
<dbReference type="Proteomes" id="UP001500002">
    <property type="component" value="Unassembled WGS sequence"/>
</dbReference>
<dbReference type="PROSITE" id="PS00455">
    <property type="entry name" value="AMP_BINDING"/>
    <property type="match status" value="1"/>
</dbReference>
<dbReference type="InterPro" id="IPR045851">
    <property type="entry name" value="AMP-bd_C_sf"/>
</dbReference>
<comment type="caution">
    <text evidence="3">The sequence shown here is derived from an EMBL/GenBank/DDBJ whole genome shotgun (WGS) entry which is preliminary data.</text>
</comment>
<dbReference type="PANTHER" id="PTHR43767:SF10">
    <property type="entry name" value="SURFACTIN SYNTHASE SUBUNIT 1"/>
    <property type="match status" value="1"/>
</dbReference>
<dbReference type="RefSeq" id="WP_344297175.1">
    <property type="nucleotide sequence ID" value="NZ_BAAANJ010000016.1"/>
</dbReference>
<evidence type="ECO:0000313" key="4">
    <source>
        <dbReference type="Proteomes" id="UP001500002"/>
    </source>
</evidence>
<dbReference type="Gene3D" id="3.30.300.30">
    <property type="match status" value="1"/>
</dbReference>
<dbReference type="InterPro" id="IPR020845">
    <property type="entry name" value="AMP-binding_CS"/>
</dbReference>
<dbReference type="PANTHER" id="PTHR43767">
    <property type="entry name" value="LONG-CHAIN-FATTY-ACID--COA LIGASE"/>
    <property type="match status" value="1"/>
</dbReference>
<feature type="domain" description="AMP-binding enzyme C-terminal" evidence="2">
    <location>
        <begin position="308"/>
        <end position="380"/>
    </location>
</feature>
<reference evidence="4" key="1">
    <citation type="journal article" date="2019" name="Int. J. Syst. Evol. Microbiol.">
        <title>The Global Catalogue of Microorganisms (GCM) 10K type strain sequencing project: providing services to taxonomists for standard genome sequencing and annotation.</title>
        <authorList>
            <consortium name="The Broad Institute Genomics Platform"/>
            <consortium name="The Broad Institute Genome Sequencing Center for Infectious Disease"/>
            <person name="Wu L."/>
            <person name="Ma J."/>
        </authorList>
    </citation>
    <scope>NUCLEOTIDE SEQUENCE [LARGE SCALE GENOMIC DNA]</scope>
    <source>
        <strain evidence="4">JCM 14322</strain>
    </source>
</reference>
<dbReference type="InterPro" id="IPR042099">
    <property type="entry name" value="ANL_N_sf"/>
</dbReference>
<evidence type="ECO:0000259" key="1">
    <source>
        <dbReference type="Pfam" id="PF00501"/>
    </source>
</evidence>
<dbReference type="SUPFAM" id="SSF56801">
    <property type="entry name" value="Acetyl-CoA synthetase-like"/>
    <property type="match status" value="1"/>
</dbReference>
<gene>
    <name evidence="3" type="ORF">GCM10009749_30400</name>
</gene>
<sequence length="403" mass="41366">MLERLVGDGEALRLGGRRLSRAELRAAVQAEAARLGAATGPVFACDHDQVAVLVTVLAAIESGLPIVIADSEQPRPEIASVPEGAQLVVMTSGSSGTARPVARTLASWTSSFAPLAELIGARRDEALTVAVTGPLHVSMQLFAALHALWLGAVLVDERAHADIVHATPTVLARLVSTGIRPRRVVVAGAALPVEVRTAAGAAAIAVTEYYGAAELSFVAAVDHARDSAGTLRPFPGVEVQLRDGELWARSPYLAIGYSGSTGPLRTDEGGFATVGDRADATADGGLIVRGRGDAAINVSGTTVLAEDVEATLAALDGVSAVAVLAAPDPRHGHVPVAVLELEPGGEITRIIDDGRAGLAAPQRPRAWYVVDTLPRTTSGKVARGLLATALAAGALDADRVDRA</sequence>
<dbReference type="EMBL" id="BAAANJ010000016">
    <property type="protein sequence ID" value="GAA1818119.1"/>
    <property type="molecule type" value="Genomic_DNA"/>
</dbReference>
<dbReference type="InterPro" id="IPR050237">
    <property type="entry name" value="ATP-dep_AMP-bd_enzyme"/>
</dbReference>
<proteinExistence type="predicted"/>
<evidence type="ECO:0008006" key="5">
    <source>
        <dbReference type="Google" id="ProtNLM"/>
    </source>
</evidence>
<organism evidence="3 4">
    <name type="scientific">Agromyces neolithicus</name>
    <dbReference type="NCBI Taxonomy" id="269420"/>
    <lineage>
        <taxon>Bacteria</taxon>
        <taxon>Bacillati</taxon>
        <taxon>Actinomycetota</taxon>
        <taxon>Actinomycetes</taxon>
        <taxon>Micrococcales</taxon>
        <taxon>Microbacteriaceae</taxon>
        <taxon>Agromyces</taxon>
    </lineage>
</organism>
<dbReference type="InterPro" id="IPR000873">
    <property type="entry name" value="AMP-dep_synth/lig_dom"/>
</dbReference>
<evidence type="ECO:0000259" key="2">
    <source>
        <dbReference type="Pfam" id="PF13193"/>
    </source>
</evidence>
<dbReference type="InterPro" id="IPR025110">
    <property type="entry name" value="AMP-bd_C"/>
</dbReference>
<dbReference type="Pfam" id="PF00501">
    <property type="entry name" value="AMP-binding"/>
    <property type="match status" value="1"/>
</dbReference>
<keyword evidence="4" id="KW-1185">Reference proteome</keyword>
<feature type="domain" description="AMP-dependent synthetase/ligase" evidence="1">
    <location>
        <begin position="88"/>
        <end position="257"/>
    </location>
</feature>
<evidence type="ECO:0000313" key="3">
    <source>
        <dbReference type="EMBL" id="GAA1818119.1"/>
    </source>
</evidence>
<dbReference type="Pfam" id="PF13193">
    <property type="entry name" value="AMP-binding_C"/>
    <property type="match status" value="1"/>
</dbReference>